<dbReference type="Gene3D" id="3.40.50.2000">
    <property type="entry name" value="Glycogen Phosphorylase B"/>
    <property type="match status" value="2"/>
</dbReference>
<dbReference type="Pfam" id="PF13579">
    <property type="entry name" value="Glyco_trans_4_4"/>
    <property type="match status" value="1"/>
</dbReference>
<feature type="compositionally biased region" description="Pro residues" evidence="3">
    <location>
        <begin position="434"/>
        <end position="450"/>
    </location>
</feature>
<name>A0ABP9B4S2_9ACTN</name>
<feature type="compositionally biased region" description="Low complexity" evidence="3">
    <location>
        <begin position="476"/>
        <end position="489"/>
    </location>
</feature>
<dbReference type="SUPFAM" id="SSF52266">
    <property type="entry name" value="SGNH hydrolase"/>
    <property type="match status" value="1"/>
</dbReference>
<dbReference type="EMBL" id="BAABJV010000015">
    <property type="protein sequence ID" value="GAA4789921.1"/>
    <property type="molecule type" value="Genomic_DNA"/>
</dbReference>
<dbReference type="InterPro" id="IPR028098">
    <property type="entry name" value="Glyco_trans_4-like_N"/>
</dbReference>
<dbReference type="PANTHER" id="PTHR45947:SF3">
    <property type="entry name" value="SULFOQUINOVOSYL TRANSFERASE SQD2"/>
    <property type="match status" value="1"/>
</dbReference>
<keyword evidence="1" id="KW-0328">Glycosyltransferase</keyword>
<evidence type="ECO:0000313" key="6">
    <source>
        <dbReference type="EMBL" id="GAA4789921.1"/>
    </source>
</evidence>
<evidence type="ECO:0008006" key="8">
    <source>
        <dbReference type="Google" id="ProtNLM"/>
    </source>
</evidence>
<dbReference type="PANTHER" id="PTHR45947">
    <property type="entry name" value="SULFOQUINOVOSYL TRANSFERASE SQD2"/>
    <property type="match status" value="1"/>
</dbReference>
<evidence type="ECO:0000259" key="4">
    <source>
        <dbReference type="Pfam" id="PF13472"/>
    </source>
</evidence>
<dbReference type="Gene3D" id="3.40.50.1110">
    <property type="entry name" value="SGNH hydrolase"/>
    <property type="match status" value="1"/>
</dbReference>
<proteinExistence type="predicted"/>
<feature type="domain" description="SGNH hydrolase-type esterase" evidence="4">
    <location>
        <begin position="509"/>
        <end position="684"/>
    </location>
</feature>
<feature type="region of interest" description="Disordered" evidence="3">
    <location>
        <begin position="773"/>
        <end position="798"/>
    </location>
</feature>
<feature type="region of interest" description="Disordered" evidence="3">
    <location>
        <begin position="387"/>
        <end position="504"/>
    </location>
</feature>
<evidence type="ECO:0000313" key="7">
    <source>
        <dbReference type="Proteomes" id="UP001501147"/>
    </source>
</evidence>
<dbReference type="Pfam" id="PF13692">
    <property type="entry name" value="Glyco_trans_1_4"/>
    <property type="match status" value="1"/>
</dbReference>
<evidence type="ECO:0000256" key="1">
    <source>
        <dbReference type="ARBA" id="ARBA00022676"/>
    </source>
</evidence>
<feature type="compositionally biased region" description="Pro residues" evidence="3">
    <location>
        <begin position="416"/>
        <end position="426"/>
    </location>
</feature>
<evidence type="ECO:0000256" key="2">
    <source>
        <dbReference type="ARBA" id="ARBA00022679"/>
    </source>
</evidence>
<organism evidence="6 7">
    <name type="scientific">Streptomyces sanyensis</name>
    <dbReference type="NCBI Taxonomy" id="568869"/>
    <lineage>
        <taxon>Bacteria</taxon>
        <taxon>Bacillati</taxon>
        <taxon>Actinomycetota</taxon>
        <taxon>Actinomycetes</taxon>
        <taxon>Kitasatosporales</taxon>
        <taxon>Streptomycetaceae</taxon>
        <taxon>Streptomyces</taxon>
    </lineage>
</organism>
<protein>
    <recommendedName>
        <fullName evidence="8">Glycosyl transferase</fullName>
    </recommendedName>
</protein>
<sequence length="798" mass="82866">MSAPGGRPAAAEGRPLRIVRMANFVTPSSGGLRTALDRLGRGYRAAGHEPVLIVPGAGPGDERTPQGRVITLPGPEIAGTGGYRVLTARRRLRALLEELAPDRIEVSDRTTLRWTGEWARRQRVPSVMVSHETADGVLRTWGVPGAAAAHAADRLNRRSAWAYSRIVCTTEWAEREFVRIGARNLVRAPLGVDLDHCRPDRRRPALRAELAAGADVLLLLCSRLSVEKRPGTALDTLAALRAGGTAAALVVAGDGPLRPALERRAAEERLPVSFLGHLTDRGAVADLQAAADLCLAPGPAETFGLAALEALACGTPVVCAPTSALPEVLGDAGAAAAGSSGPDHAAAALRLLAVPEQERRHAARARAELFDWPTAVRAFLAAHEAPHLPDGGAARSGRGAAPAPAAPEDGPRPTRAHPPPGAPDRPAPAGTRAPVPPPRPRPGPATPSPGPRIHQAGDPERPAGPPPSAAPPSAAPPSVVRPVRGARSAGHGDGARNSPDAPRPLRFAALGDSLTEGVGDPVGDAWRGWAALLADGLGHRERPAVFRNLAVGGALSSDVADTQLPRALAFRPDLASVVVGVNDTLRRTFDTNALARRLDEVLGALDAGGTVLLTACLPDPGSMLALPSPLARPLARRQRAVNAVVHALSERYGTVHLHAADASWVADRALWSADRLHPGERGHRMLARSFHRQLAARGLDLGPEPSTAPDGPGPTRAQAVAWLATAGTGWIARRCTDLVPQLLRLAAEEVLHRAGGTAERLDHAARAETSAALAALPPAPRRTGSATGAEAPAGARMG</sequence>
<dbReference type="CDD" id="cd01832">
    <property type="entry name" value="SGNH_hydrolase_like_1"/>
    <property type="match status" value="1"/>
</dbReference>
<feature type="compositionally biased region" description="Low complexity" evidence="3">
    <location>
        <begin position="389"/>
        <end position="408"/>
    </location>
</feature>
<feature type="compositionally biased region" description="Pro residues" evidence="3">
    <location>
        <begin position="462"/>
        <end position="475"/>
    </location>
</feature>
<dbReference type="InterPro" id="IPR050194">
    <property type="entry name" value="Glycosyltransferase_grp1"/>
</dbReference>
<reference evidence="7" key="1">
    <citation type="journal article" date="2019" name="Int. J. Syst. Evol. Microbiol.">
        <title>The Global Catalogue of Microorganisms (GCM) 10K type strain sequencing project: providing services to taxonomists for standard genome sequencing and annotation.</title>
        <authorList>
            <consortium name="The Broad Institute Genomics Platform"/>
            <consortium name="The Broad Institute Genome Sequencing Center for Infectious Disease"/>
            <person name="Wu L."/>
            <person name="Ma J."/>
        </authorList>
    </citation>
    <scope>NUCLEOTIDE SEQUENCE [LARGE SCALE GENOMIC DNA]</scope>
    <source>
        <strain evidence="7">JCM 18324</strain>
    </source>
</reference>
<dbReference type="SUPFAM" id="SSF53756">
    <property type="entry name" value="UDP-Glycosyltransferase/glycogen phosphorylase"/>
    <property type="match status" value="1"/>
</dbReference>
<feature type="domain" description="Glycosyltransferase subfamily 4-like N-terminal" evidence="5">
    <location>
        <begin position="30"/>
        <end position="184"/>
    </location>
</feature>
<accession>A0ABP9B4S2</accession>
<evidence type="ECO:0000259" key="5">
    <source>
        <dbReference type="Pfam" id="PF13579"/>
    </source>
</evidence>
<comment type="caution">
    <text evidence="6">The sequence shown here is derived from an EMBL/GenBank/DDBJ whole genome shotgun (WGS) entry which is preliminary data.</text>
</comment>
<keyword evidence="7" id="KW-1185">Reference proteome</keyword>
<dbReference type="InterPro" id="IPR013830">
    <property type="entry name" value="SGNH_hydro"/>
</dbReference>
<dbReference type="Pfam" id="PF13472">
    <property type="entry name" value="Lipase_GDSL_2"/>
    <property type="match status" value="1"/>
</dbReference>
<gene>
    <name evidence="6" type="ORF">GCM10023329_46930</name>
</gene>
<evidence type="ECO:0000256" key="3">
    <source>
        <dbReference type="SAM" id="MobiDB-lite"/>
    </source>
</evidence>
<dbReference type="InterPro" id="IPR036514">
    <property type="entry name" value="SGNH_hydro_sf"/>
</dbReference>
<dbReference type="Proteomes" id="UP001501147">
    <property type="component" value="Unassembled WGS sequence"/>
</dbReference>
<keyword evidence="2" id="KW-0808">Transferase</keyword>